<accession>A0A7C3HWC3</accession>
<evidence type="ECO:0000313" key="2">
    <source>
        <dbReference type="EMBL" id="HFG20203.1"/>
    </source>
</evidence>
<name>A0A7C3HWC3_MEIRU</name>
<feature type="domain" description="Glutaredoxin" evidence="1">
    <location>
        <begin position="2"/>
        <end position="59"/>
    </location>
</feature>
<dbReference type="InterPro" id="IPR051548">
    <property type="entry name" value="Grx-like_ET"/>
</dbReference>
<evidence type="ECO:0000259" key="1">
    <source>
        <dbReference type="Pfam" id="PF00462"/>
    </source>
</evidence>
<dbReference type="AlphaFoldDB" id="A0A7C3HWC3"/>
<dbReference type="PANTHER" id="PTHR34386:SF1">
    <property type="entry name" value="GLUTAREDOXIN-LIKE PROTEIN NRDH"/>
    <property type="match status" value="1"/>
</dbReference>
<proteinExistence type="predicted"/>
<dbReference type="GO" id="GO:0009055">
    <property type="term" value="F:electron transfer activity"/>
    <property type="evidence" value="ECO:0007669"/>
    <property type="project" value="TreeGrafter"/>
</dbReference>
<dbReference type="InterPro" id="IPR002109">
    <property type="entry name" value="Glutaredoxin"/>
</dbReference>
<dbReference type="PANTHER" id="PTHR34386">
    <property type="entry name" value="GLUTAREDOXIN"/>
    <property type="match status" value="1"/>
</dbReference>
<dbReference type="SUPFAM" id="SSF52833">
    <property type="entry name" value="Thioredoxin-like"/>
    <property type="match status" value="1"/>
</dbReference>
<sequence>MITMYTTSWCPDCHAAKQALATLGLPFQEINIEQDPSAAELVMKVNNGKRSVPTLVYGEHAASMSRFSISKLRAWIEQVGLQSGQQ</sequence>
<organism evidence="2">
    <name type="scientific">Meiothermus ruber</name>
    <dbReference type="NCBI Taxonomy" id="277"/>
    <lineage>
        <taxon>Bacteria</taxon>
        <taxon>Thermotogati</taxon>
        <taxon>Deinococcota</taxon>
        <taxon>Deinococci</taxon>
        <taxon>Thermales</taxon>
        <taxon>Thermaceae</taxon>
        <taxon>Meiothermus</taxon>
    </lineage>
</organism>
<protein>
    <submittedName>
        <fullName evidence="2">Glutaredoxin family protein</fullName>
    </submittedName>
</protein>
<dbReference type="CDD" id="cd02976">
    <property type="entry name" value="NrdH"/>
    <property type="match status" value="1"/>
</dbReference>
<dbReference type="Pfam" id="PF00462">
    <property type="entry name" value="Glutaredoxin"/>
    <property type="match status" value="1"/>
</dbReference>
<dbReference type="PROSITE" id="PS51354">
    <property type="entry name" value="GLUTAREDOXIN_2"/>
    <property type="match status" value="1"/>
</dbReference>
<dbReference type="RefSeq" id="WP_409658773.1">
    <property type="nucleotide sequence ID" value="NZ_JBKBUW010000072.1"/>
</dbReference>
<comment type="caution">
    <text evidence="2">The sequence shown here is derived from an EMBL/GenBank/DDBJ whole genome shotgun (WGS) entry which is preliminary data.</text>
</comment>
<dbReference type="EMBL" id="DSWI01000012">
    <property type="protein sequence ID" value="HFG20203.1"/>
    <property type="molecule type" value="Genomic_DNA"/>
</dbReference>
<dbReference type="Gene3D" id="3.40.30.10">
    <property type="entry name" value="Glutaredoxin"/>
    <property type="match status" value="1"/>
</dbReference>
<dbReference type="GO" id="GO:0045454">
    <property type="term" value="P:cell redox homeostasis"/>
    <property type="evidence" value="ECO:0007669"/>
    <property type="project" value="TreeGrafter"/>
</dbReference>
<dbReference type="InterPro" id="IPR036249">
    <property type="entry name" value="Thioredoxin-like_sf"/>
</dbReference>
<reference evidence="2" key="1">
    <citation type="journal article" date="2020" name="mSystems">
        <title>Genome- and Community-Level Interaction Insights into Carbon Utilization and Element Cycling Functions of Hydrothermarchaeota in Hydrothermal Sediment.</title>
        <authorList>
            <person name="Zhou Z."/>
            <person name="Liu Y."/>
            <person name="Xu W."/>
            <person name="Pan J."/>
            <person name="Luo Z.H."/>
            <person name="Li M."/>
        </authorList>
    </citation>
    <scope>NUCLEOTIDE SEQUENCE [LARGE SCALE GENOMIC DNA]</scope>
    <source>
        <strain evidence="2">SpSt-524</strain>
    </source>
</reference>
<gene>
    <name evidence="2" type="ORF">ENS82_05695</name>
</gene>